<protein>
    <submittedName>
        <fullName evidence="2">Beta-lactamase</fullName>
    </submittedName>
</protein>
<dbReference type="HOGENOM" id="CLU_020027_11_1_1"/>
<proteinExistence type="predicted"/>
<name>W9YMC5_9EURO</name>
<keyword evidence="3" id="KW-1185">Reference proteome</keyword>
<dbReference type="STRING" id="1182541.W9YMC5"/>
<dbReference type="Gene3D" id="3.40.710.10">
    <property type="entry name" value="DD-peptidase/beta-lactamase superfamily"/>
    <property type="match status" value="1"/>
</dbReference>
<dbReference type="AlphaFoldDB" id="W9YMC5"/>
<dbReference type="EMBL" id="AMWN01000002">
    <property type="protein sequence ID" value="EXJ93718.1"/>
    <property type="molecule type" value="Genomic_DNA"/>
</dbReference>
<evidence type="ECO:0000259" key="1">
    <source>
        <dbReference type="Pfam" id="PF00144"/>
    </source>
</evidence>
<dbReference type="Pfam" id="PF00144">
    <property type="entry name" value="Beta-lactamase"/>
    <property type="match status" value="1"/>
</dbReference>
<evidence type="ECO:0000313" key="2">
    <source>
        <dbReference type="EMBL" id="EXJ93718.1"/>
    </source>
</evidence>
<dbReference type="PANTHER" id="PTHR43283:SF3">
    <property type="entry name" value="BETA-LACTAMASE FAMILY PROTEIN (AFU_ORTHOLOGUE AFUA_5G07500)"/>
    <property type="match status" value="1"/>
</dbReference>
<reference evidence="2 3" key="1">
    <citation type="submission" date="2013-03" db="EMBL/GenBank/DDBJ databases">
        <title>The Genome Sequence of Capronia coronata CBS 617.96.</title>
        <authorList>
            <consortium name="The Broad Institute Genomics Platform"/>
            <person name="Cuomo C."/>
            <person name="de Hoog S."/>
            <person name="Gorbushina A."/>
            <person name="Walker B."/>
            <person name="Young S.K."/>
            <person name="Zeng Q."/>
            <person name="Gargeya S."/>
            <person name="Fitzgerald M."/>
            <person name="Haas B."/>
            <person name="Abouelleil A."/>
            <person name="Allen A.W."/>
            <person name="Alvarado L."/>
            <person name="Arachchi H.M."/>
            <person name="Berlin A.M."/>
            <person name="Chapman S.B."/>
            <person name="Gainer-Dewar J."/>
            <person name="Goldberg J."/>
            <person name="Griggs A."/>
            <person name="Gujja S."/>
            <person name="Hansen M."/>
            <person name="Howarth C."/>
            <person name="Imamovic A."/>
            <person name="Ireland A."/>
            <person name="Larimer J."/>
            <person name="McCowan C."/>
            <person name="Murphy C."/>
            <person name="Pearson M."/>
            <person name="Poon T.W."/>
            <person name="Priest M."/>
            <person name="Roberts A."/>
            <person name="Saif S."/>
            <person name="Shea T."/>
            <person name="Sisk P."/>
            <person name="Sykes S."/>
            <person name="Wortman J."/>
            <person name="Nusbaum C."/>
            <person name="Birren B."/>
        </authorList>
    </citation>
    <scope>NUCLEOTIDE SEQUENCE [LARGE SCALE GENOMIC DNA]</scope>
    <source>
        <strain evidence="2 3">CBS 617.96</strain>
    </source>
</reference>
<dbReference type="GeneID" id="19157011"/>
<evidence type="ECO:0000313" key="3">
    <source>
        <dbReference type="Proteomes" id="UP000019484"/>
    </source>
</evidence>
<comment type="caution">
    <text evidence="2">The sequence shown here is derived from an EMBL/GenBank/DDBJ whole genome shotgun (WGS) entry which is preliminary data.</text>
</comment>
<organism evidence="2 3">
    <name type="scientific">Capronia coronata CBS 617.96</name>
    <dbReference type="NCBI Taxonomy" id="1182541"/>
    <lineage>
        <taxon>Eukaryota</taxon>
        <taxon>Fungi</taxon>
        <taxon>Dikarya</taxon>
        <taxon>Ascomycota</taxon>
        <taxon>Pezizomycotina</taxon>
        <taxon>Eurotiomycetes</taxon>
        <taxon>Chaetothyriomycetidae</taxon>
        <taxon>Chaetothyriales</taxon>
        <taxon>Herpotrichiellaceae</taxon>
        <taxon>Capronia</taxon>
    </lineage>
</organism>
<dbReference type="OrthoDB" id="428260at2759"/>
<dbReference type="RefSeq" id="XP_007721212.1">
    <property type="nucleotide sequence ID" value="XM_007723022.1"/>
</dbReference>
<dbReference type="SUPFAM" id="SSF56601">
    <property type="entry name" value="beta-lactamase/transpeptidase-like"/>
    <property type="match status" value="1"/>
</dbReference>
<dbReference type="InterPro" id="IPR012338">
    <property type="entry name" value="Beta-lactam/transpept-like"/>
</dbReference>
<gene>
    <name evidence="2" type="ORF">A1O1_02111</name>
</gene>
<dbReference type="eggNOG" id="ENOG502QQGR">
    <property type="taxonomic scope" value="Eukaryota"/>
</dbReference>
<dbReference type="Proteomes" id="UP000019484">
    <property type="component" value="Unassembled WGS sequence"/>
</dbReference>
<sequence>MEKQIRPLLEAAVKDKRVPGIGAFLVDSQGNFLLKEACGTNNIDDPDATSFTADTTIWLYSCSKIFTTIAALQLVGQGKLSLSDPVEKYVPRISKIQVLEGFSQSDSVATDQPILRAPKSKPTILHLLTHTAGFSYDFFNVPTLRWRRSTGRPSGKYNDSGAWEEFETPLMADPGTKYVYGVNTDWLGAVVQQITGMPLPEYVDKAILKPLGMEETSSHLREGKERLAIHLNLEGKLSAHPEMVPTETPELWGGGAFLYSTMNDLAKLLSTLLNAGTSPVTGQSILKPETVKDYLFTDHLPPDVDKSLLGVIRSSIPAASHDGSFFPSLPPSSRGWSCGLLLNHEDLPRGRKRGSGGWAGLANLYYWIDPASNIAGMVCTGMLPFFDPVVVKLFDQLERLAYGHELAGPADDRLGNIALFL</sequence>
<dbReference type="InterPro" id="IPR050789">
    <property type="entry name" value="Diverse_Enzym_Activities"/>
</dbReference>
<accession>W9YMC5</accession>
<dbReference type="InterPro" id="IPR001466">
    <property type="entry name" value="Beta-lactam-related"/>
</dbReference>
<dbReference type="PANTHER" id="PTHR43283">
    <property type="entry name" value="BETA-LACTAMASE-RELATED"/>
    <property type="match status" value="1"/>
</dbReference>
<feature type="domain" description="Beta-lactamase-related" evidence="1">
    <location>
        <begin position="8"/>
        <end position="379"/>
    </location>
</feature>